<reference evidence="2 3" key="1">
    <citation type="journal article" date="2018" name="Int. J. Syst. Evol. Microbiol.">
        <title>Glycomyces paridis sp. nov., isolated from the medicinal plant Paris polyphylla.</title>
        <authorList>
            <person name="Fang X.M."/>
            <person name="Bai J.L."/>
            <person name="Su J."/>
            <person name="Zhao L.L."/>
            <person name="Liu H.Y."/>
            <person name="Ma B.P."/>
            <person name="Zhang Y.Q."/>
            <person name="Yu L.Y."/>
        </authorList>
    </citation>
    <scope>NUCLEOTIDE SEQUENCE [LARGE SCALE GENOMIC DNA]</scope>
    <source>
        <strain evidence="2 3">CPCC 204357</strain>
    </source>
</reference>
<dbReference type="PANTHER" id="PTHR48050:SF13">
    <property type="entry name" value="STEROL 3-BETA-GLUCOSYLTRANSFERASE UGT80A2"/>
    <property type="match status" value="1"/>
</dbReference>
<comment type="caution">
    <text evidence="2">The sequence shown here is derived from an EMBL/GenBank/DDBJ whole genome shotgun (WGS) entry which is preliminary data.</text>
</comment>
<dbReference type="RefSeq" id="WP_136528871.1">
    <property type="nucleotide sequence ID" value="NZ_STGX01000004.1"/>
</dbReference>
<dbReference type="Pfam" id="PF06722">
    <property type="entry name" value="EryCIII-like_C"/>
    <property type="match status" value="1"/>
</dbReference>
<dbReference type="Proteomes" id="UP000305792">
    <property type="component" value="Unassembled WGS sequence"/>
</dbReference>
<dbReference type="InterPro" id="IPR002213">
    <property type="entry name" value="UDP_glucos_trans"/>
</dbReference>
<dbReference type="InterPro" id="IPR050426">
    <property type="entry name" value="Glycosyltransferase_28"/>
</dbReference>
<gene>
    <name evidence="2" type="ORF">E9998_06335</name>
</gene>
<dbReference type="OrthoDB" id="3253247at2"/>
<dbReference type="EMBL" id="STGX01000004">
    <property type="protein sequence ID" value="THV29998.1"/>
    <property type="molecule type" value="Genomic_DNA"/>
</dbReference>
<evidence type="ECO:0000313" key="2">
    <source>
        <dbReference type="EMBL" id="THV29998.1"/>
    </source>
</evidence>
<organism evidence="2 3">
    <name type="scientific">Glycomyces paridis</name>
    <dbReference type="NCBI Taxonomy" id="2126555"/>
    <lineage>
        <taxon>Bacteria</taxon>
        <taxon>Bacillati</taxon>
        <taxon>Actinomycetota</taxon>
        <taxon>Actinomycetes</taxon>
        <taxon>Glycomycetales</taxon>
        <taxon>Glycomycetaceae</taxon>
        <taxon>Glycomyces</taxon>
    </lineage>
</organism>
<dbReference type="GO" id="GO:0008194">
    <property type="term" value="F:UDP-glycosyltransferase activity"/>
    <property type="evidence" value="ECO:0007669"/>
    <property type="project" value="InterPro"/>
</dbReference>
<keyword evidence="2" id="KW-0808">Transferase</keyword>
<accession>A0A4S8PHA1</accession>
<dbReference type="GO" id="GO:0016758">
    <property type="term" value="F:hexosyltransferase activity"/>
    <property type="evidence" value="ECO:0007669"/>
    <property type="project" value="UniProtKB-ARBA"/>
</dbReference>
<dbReference type="CDD" id="cd03784">
    <property type="entry name" value="GT1_Gtf-like"/>
    <property type="match status" value="1"/>
</dbReference>
<name>A0A4S8PHA1_9ACTN</name>
<evidence type="ECO:0000313" key="3">
    <source>
        <dbReference type="Proteomes" id="UP000305792"/>
    </source>
</evidence>
<feature type="domain" description="Erythromycin biosynthesis protein CIII-like C-terminal" evidence="1">
    <location>
        <begin position="300"/>
        <end position="386"/>
    </location>
</feature>
<keyword evidence="3" id="KW-1185">Reference proteome</keyword>
<protein>
    <submittedName>
        <fullName evidence="2">Glycosyltransferase family 1 protein</fullName>
    </submittedName>
</protein>
<proteinExistence type="predicted"/>
<dbReference type="GO" id="GO:0017000">
    <property type="term" value="P:antibiotic biosynthetic process"/>
    <property type="evidence" value="ECO:0007669"/>
    <property type="project" value="UniProtKB-ARBA"/>
</dbReference>
<dbReference type="Gene3D" id="3.40.50.2000">
    <property type="entry name" value="Glycogen Phosphorylase B"/>
    <property type="match status" value="2"/>
</dbReference>
<dbReference type="SUPFAM" id="SSF53756">
    <property type="entry name" value="UDP-Glycosyltransferase/glycogen phosphorylase"/>
    <property type="match status" value="1"/>
</dbReference>
<dbReference type="FunFam" id="3.40.50.2000:FF:000009">
    <property type="entry name" value="Sterol 3-beta-glucosyltransferase UGT80A2"/>
    <property type="match status" value="1"/>
</dbReference>
<dbReference type="AlphaFoldDB" id="A0A4S8PHA1"/>
<dbReference type="PANTHER" id="PTHR48050">
    <property type="entry name" value="STEROL 3-BETA-GLUCOSYLTRANSFERASE"/>
    <property type="match status" value="1"/>
</dbReference>
<evidence type="ECO:0000259" key="1">
    <source>
        <dbReference type="Pfam" id="PF06722"/>
    </source>
</evidence>
<dbReference type="InterPro" id="IPR010610">
    <property type="entry name" value="EryCIII-like_C"/>
</dbReference>
<sequence length="409" mass="42777">MRVLLTSRGSRGDVEPLAALAVALREGGAEVLVAAPPDREFAELLGGVGVPHLPIGASIRALVKEVRTEGKAPRTSADMRPHVEGLIAFTAEALAEAAQGCEAIVATGLFPSVAVSHAVAERLGVRFAAAFLQPTTLPSFDHPPHPMPGWPLPPGVTDNRELWDRDVAVMNDLFGGPVNAYRESIGLAPLANVRDSVYTDRPWLATDPLLGPWRPIGLDVVQTGGWVLRDERPLPVDLEAFLDAGEAPVYVGFGSIPVRDPKEAARAAVAAARAHGRRLVLGRGWADLEAVDGDADCFVVGEVNQQALFPRTAAVVHHGGAGTTTTAAMAGAPQVVVPQIVDQPYWAGRVAELGIGAAHEGPVPTAESLTSALAMALDAKTAERAAEVAGLVRRDGAERAAKLLLDGKV</sequence>